<evidence type="ECO:0000256" key="3">
    <source>
        <dbReference type="ARBA" id="ARBA00022777"/>
    </source>
</evidence>
<dbReference type="InterPro" id="IPR000719">
    <property type="entry name" value="Prot_kinase_dom"/>
</dbReference>
<dbReference type="GO" id="GO:0005524">
    <property type="term" value="F:ATP binding"/>
    <property type="evidence" value="ECO:0007669"/>
    <property type="project" value="UniProtKB-KW"/>
</dbReference>
<dbReference type="SMART" id="SM00220">
    <property type="entry name" value="S_TKc"/>
    <property type="match status" value="1"/>
</dbReference>
<dbReference type="InterPro" id="IPR008266">
    <property type="entry name" value="Tyr_kinase_AS"/>
</dbReference>
<name>A0A5N6KX81_9ROSI</name>
<accession>A0A5N6KX81</accession>
<dbReference type="OrthoDB" id="4062651at2759"/>
<keyword evidence="2" id="KW-0547">Nucleotide-binding</keyword>
<sequence>MTKSSPCNPTLVIAILSREAGSELMITTYVIMFQHSCERSRLPNWAKPHAGSLRTNKTLRYYGKDPEVTWLLGLLLPRGNAVTRPTWRPSHGYITATFPLPSHSCFPFIPESTHNLPFYFGQLSCVSSIFYKHSRLQERIAIAIFHCLSCPMCERGSFQQRFGNVGTGRSRMLHSTLVAIRLQKVTESPKKLLPQAGSKANADLPVAVTLDAELTESMLLQYRLFDRLGGRRWRSLASGSKLPRPDQALCTRPRHGALEYHKMHQLAYEGSTALFFRPEPGVVLKKPRQSWAGQVLPTKTAEVAHAFRVEKANPTRCRYLECTDSGILLAEASHGSLQAYVDSNQASMDPRLRWRFCLEVAEAIAYIHEHGVVHSDLRPENYLVNATTTSPDRQSSLEVWLCDFGGSMCAELKLDGGHLPDDPFFDPRLPWTSTPATDIFSLGSILYTLLTGHWPYLNGPPPTDRTRYDYEQEVNKLFKQGKFPDVTHINGGHIVKGCWNHQYATGREVLDAIKLEMEALGLQYAER</sequence>
<dbReference type="GO" id="GO:0004674">
    <property type="term" value="F:protein serine/threonine kinase activity"/>
    <property type="evidence" value="ECO:0007669"/>
    <property type="project" value="TreeGrafter"/>
</dbReference>
<organism evidence="6 7">
    <name type="scientific">Carpinus fangiana</name>
    <dbReference type="NCBI Taxonomy" id="176857"/>
    <lineage>
        <taxon>Eukaryota</taxon>
        <taxon>Viridiplantae</taxon>
        <taxon>Streptophyta</taxon>
        <taxon>Embryophyta</taxon>
        <taxon>Tracheophyta</taxon>
        <taxon>Spermatophyta</taxon>
        <taxon>Magnoliopsida</taxon>
        <taxon>eudicotyledons</taxon>
        <taxon>Gunneridae</taxon>
        <taxon>Pentapetalae</taxon>
        <taxon>rosids</taxon>
        <taxon>fabids</taxon>
        <taxon>Fagales</taxon>
        <taxon>Betulaceae</taxon>
        <taxon>Carpinus</taxon>
    </lineage>
</organism>
<evidence type="ECO:0000259" key="5">
    <source>
        <dbReference type="PROSITE" id="PS50011"/>
    </source>
</evidence>
<feature type="domain" description="Protein kinase" evidence="5">
    <location>
        <begin position="222"/>
        <end position="527"/>
    </location>
</feature>
<dbReference type="InterPro" id="IPR011009">
    <property type="entry name" value="Kinase-like_dom_sf"/>
</dbReference>
<protein>
    <recommendedName>
        <fullName evidence="5">Protein kinase domain-containing protein</fullName>
    </recommendedName>
</protein>
<comment type="caution">
    <text evidence="6">The sequence shown here is derived from an EMBL/GenBank/DDBJ whole genome shotgun (WGS) entry which is preliminary data.</text>
</comment>
<keyword evidence="3" id="KW-0418">Kinase</keyword>
<dbReference type="InterPro" id="IPR051681">
    <property type="entry name" value="Ser/Thr_Kinases-Pseudokinases"/>
</dbReference>
<dbReference type="PROSITE" id="PS50011">
    <property type="entry name" value="PROTEIN_KINASE_DOM"/>
    <property type="match status" value="1"/>
</dbReference>
<evidence type="ECO:0000313" key="6">
    <source>
        <dbReference type="EMBL" id="KAB8356466.1"/>
    </source>
</evidence>
<keyword evidence="1" id="KW-0808">Transferase</keyword>
<evidence type="ECO:0000256" key="2">
    <source>
        <dbReference type="ARBA" id="ARBA00022741"/>
    </source>
</evidence>
<dbReference type="PANTHER" id="PTHR44329:SF288">
    <property type="entry name" value="MITOGEN-ACTIVATED PROTEIN KINASE KINASE KINASE 20"/>
    <property type="match status" value="1"/>
</dbReference>
<dbReference type="Pfam" id="PF00069">
    <property type="entry name" value="Pkinase"/>
    <property type="match status" value="1"/>
</dbReference>
<dbReference type="EMBL" id="VIBQ01000016">
    <property type="protein sequence ID" value="KAB8356466.1"/>
    <property type="molecule type" value="Genomic_DNA"/>
</dbReference>
<gene>
    <name evidence="6" type="ORF">FH972_024049</name>
</gene>
<keyword evidence="4" id="KW-0067">ATP-binding</keyword>
<proteinExistence type="predicted"/>
<evidence type="ECO:0000256" key="1">
    <source>
        <dbReference type="ARBA" id="ARBA00022679"/>
    </source>
</evidence>
<dbReference type="PANTHER" id="PTHR44329">
    <property type="entry name" value="SERINE/THREONINE-PROTEIN KINASE TNNI3K-RELATED"/>
    <property type="match status" value="1"/>
</dbReference>
<keyword evidence="7" id="KW-1185">Reference proteome</keyword>
<reference evidence="6 7" key="1">
    <citation type="submission" date="2019-06" db="EMBL/GenBank/DDBJ databases">
        <title>A chromosomal-level reference genome of Carpinus fangiana (Coryloideae, Betulaceae).</title>
        <authorList>
            <person name="Yang X."/>
            <person name="Wang Z."/>
            <person name="Zhang L."/>
            <person name="Hao G."/>
            <person name="Liu J."/>
            <person name="Yang Y."/>
        </authorList>
    </citation>
    <scope>NUCLEOTIDE SEQUENCE [LARGE SCALE GENOMIC DNA]</scope>
    <source>
        <strain evidence="6">Cfa_2016G</strain>
        <tissue evidence="6">Leaf</tissue>
    </source>
</reference>
<dbReference type="Proteomes" id="UP000327013">
    <property type="component" value="Unassembled WGS sequence"/>
</dbReference>
<dbReference type="SUPFAM" id="SSF56112">
    <property type="entry name" value="Protein kinase-like (PK-like)"/>
    <property type="match status" value="1"/>
</dbReference>
<evidence type="ECO:0000313" key="7">
    <source>
        <dbReference type="Proteomes" id="UP000327013"/>
    </source>
</evidence>
<evidence type="ECO:0000256" key="4">
    <source>
        <dbReference type="ARBA" id="ARBA00022840"/>
    </source>
</evidence>
<dbReference type="Gene3D" id="1.10.510.10">
    <property type="entry name" value="Transferase(Phosphotransferase) domain 1"/>
    <property type="match status" value="1"/>
</dbReference>
<dbReference type="AlphaFoldDB" id="A0A5N6KX81"/>
<dbReference type="PROSITE" id="PS00109">
    <property type="entry name" value="PROTEIN_KINASE_TYR"/>
    <property type="match status" value="1"/>
</dbReference>